<dbReference type="Gene3D" id="3.40.50.620">
    <property type="entry name" value="HUPs"/>
    <property type="match status" value="1"/>
</dbReference>
<dbReference type="PANTHER" id="PTHR30336">
    <property type="entry name" value="INNER MEMBRANE PROTEIN, PROBABLE PERMEASE"/>
    <property type="match status" value="1"/>
</dbReference>
<dbReference type="GO" id="GO:0005886">
    <property type="term" value="C:plasma membrane"/>
    <property type="evidence" value="ECO:0007669"/>
    <property type="project" value="TreeGrafter"/>
</dbReference>
<protein>
    <submittedName>
        <fullName evidence="3">Uncharacterized SAM-binding protein YcdF (DUF218 family)</fullName>
    </submittedName>
</protein>
<feature type="transmembrane region" description="Helical" evidence="1">
    <location>
        <begin position="12"/>
        <end position="32"/>
    </location>
</feature>
<dbReference type="InterPro" id="IPR014729">
    <property type="entry name" value="Rossmann-like_a/b/a_fold"/>
</dbReference>
<dbReference type="Pfam" id="PF02698">
    <property type="entry name" value="DUF218"/>
    <property type="match status" value="1"/>
</dbReference>
<name>A0A7W6H541_9HYPH</name>
<dbReference type="InterPro" id="IPR051599">
    <property type="entry name" value="Cell_Envelope_Assoc"/>
</dbReference>
<feature type="domain" description="DUF218" evidence="2">
    <location>
        <begin position="80"/>
        <end position="246"/>
    </location>
</feature>
<accession>A0A7W6H541</accession>
<keyword evidence="1" id="KW-1133">Transmembrane helix</keyword>
<dbReference type="InterPro" id="IPR003848">
    <property type="entry name" value="DUF218"/>
</dbReference>
<dbReference type="AlphaFoldDB" id="A0A7W6H541"/>
<proteinExistence type="predicted"/>
<feature type="transmembrane region" description="Helical" evidence="1">
    <location>
        <begin position="39"/>
        <end position="65"/>
    </location>
</feature>
<dbReference type="CDD" id="cd06259">
    <property type="entry name" value="YdcF-like"/>
    <property type="match status" value="1"/>
</dbReference>
<dbReference type="GO" id="GO:0000270">
    <property type="term" value="P:peptidoglycan metabolic process"/>
    <property type="evidence" value="ECO:0007669"/>
    <property type="project" value="TreeGrafter"/>
</dbReference>
<dbReference type="GO" id="GO:0043164">
    <property type="term" value="P:Gram-negative-bacterium-type cell wall biogenesis"/>
    <property type="evidence" value="ECO:0007669"/>
    <property type="project" value="TreeGrafter"/>
</dbReference>
<comment type="caution">
    <text evidence="3">The sequence shown here is derived from an EMBL/GenBank/DDBJ whole genome shotgun (WGS) entry which is preliminary data.</text>
</comment>
<evidence type="ECO:0000259" key="2">
    <source>
        <dbReference type="Pfam" id="PF02698"/>
    </source>
</evidence>
<evidence type="ECO:0000313" key="4">
    <source>
        <dbReference type="Proteomes" id="UP000542776"/>
    </source>
</evidence>
<keyword evidence="1" id="KW-0472">Membrane</keyword>
<reference evidence="3 4" key="1">
    <citation type="submission" date="2020-08" db="EMBL/GenBank/DDBJ databases">
        <title>Genomic Encyclopedia of Type Strains, Phase IV (KMG-IV): sequencing the most valuable type-strain genomes for metagenomic binning, comparative biology and taxonomic classification.</title>
        <authorList>
            <person name="Goeker M."/>
        </authorList>
    </citation>
    <scope>NUCLEOTIDE SEQUENCE [LARGE SCALE GENOMIC DNA]</scope>
    <source>
        <strain evidence="3 4">DSM 102238</strain>
    </source>
</reference>
<gene>
    <name evidence="3" type="ORF">GGR04_002564</name>
</gene>
<dbReference type="EMBL" id="JACIEK010000006">
    <property type="protein sequence ID" value="MBB3998716.1"/>
    <property type="molecule type" value="Genomic_DNA"/>
</dbReference>
<keyword evidence="4" id="KW-1185">Reference proteome</keyword>
<sequence>MFFALSKIGWYLVQPLVIVLLIAVLGFLCPLLRMPRLGTGLLATSVVLLAVLALSPLGLVMLSVLENRFPRPELPADVAGIVVLGGSFDTKVTRTRGVPELNDAADRVTTTLALSRRYPGARVVFTGGAAGVFAEDIRESDVARQIFGELGLDPARLELEDRSRNTAENAAFTRDLVQPKPGETWLLVTSAAHMPRSVGCFRAAGFDVLPYPTDYQTPGGASIWEPSTATVRNVEKVHFAIREYLGLVAYRLTGKIEALFPAP</sequence>
<evidence type="ECO:0000313" key="3">
    <source>
        <dbReference type="EMBL" id="MBB3998716.1"/>
    </source>
</evidence>
<evidence type="ECO:0000256" key="1">
    <source>
        <dbReference type="SAM" id="Phobius"/>
    </source>
</evidence>
<dbReference type="RefSeq" id="WP_183200246.1">
    <property type="nucleotide sequence ID" value="NZ_JACIEK010000006.1"/>
</dbReference>
<keyword evidence="1" id="KW-0812">Transmembrane</keyword>
<organism evidence="3 4">
    <name type="scientific">Aureimonas pseudogalii</name>
    <dbReference type="NCBI Taxonomy" id="1744844"/>
    <lineage>
        <taxon>Bacteria</taxon>
        <taxon>Pseudomonadati</taxon>
        <taxon>Pseudomonadota</taxon>
        <taxon>Alphaproteobacteria</taxon>
        <taxon>Hyphomicrobiales</taxon>
        <taxon>Aurantimonadaceae</taxon>
        <taxon>Aureimonas</taxon>
    </lineage>
</organism>
<dbReference type="Proteomes" id="UP000542776">
    <property type="component" value="Unassembled WGS sequence"/>
</dbReference>
<dbReference type="PANTHER" id="PTHR30336:SF4">
    <property type="entry name" value="ENVELOPE BIOGENESIS FACTOR ELYC"/>
    <property type="match status" value="1"/>
</dbReference>